<name>A0AAE9Y3U6_9ACTN</name>
<dbReference type="RefSeq" id="WP_272734910.1">
    <property type="nucleotide sequence ID" value="NZ_CP116942.1"/>
</dbReference>
<dbReference type="KEGG" id="ima:PO878_12850"/>
<evidence type="ECO:0000259" key="2">
    <source>
        <dbReference type="Pfam" id="PF14340"/>
    </source>
</evidence>
<feature type="domain" description="DUF4395" evidence="2">
    <location>
        <begin position="11"/>
        <end position="141"/>
    </location>
</feature>
<evidence type="ECO:0000256" key="1">
    <source>
        <dbReference type="SAM" id="Phobius"/>
    </source>
</evidence>
<sequence length="164" mass="16559">MARLLSFPDPVDEVSARLVAGGVVVLSAAYVATAWTPLVVVLALGFLARVLTGPTLSPLGQLVTRVVRPALPVAPRPTAGPPKRFAQGIGATLSTVAVVAAVGLGAVGAAQVLVAMVTVAASLEAFLGFCLGCKAFALLMRVGVIPESVCAECADISGRLARSR</sequence>
<evidence type="ECO:0000313" key="4">
    <source>
        <dbReference type="Proteomes" id="UP001216390"/>
    </source>
</evidence>
<dbReference type="Pfam" id="PF14340">
    <property type="entry name" value="DUF4395"/>
    <property type="match status" value="1"/>
</dbReference>
<accession>A0AAE9Y3U6</accession>
<dbReference type="AlphaFoldDB" id="A0AAE9Y3U6"/>
<feature type="transmembrane region" description="Helical" evidence="1">
    <location>
        <begin position="112"/>
        <end position="131"/>
    </location>
</feature>
<dbReference type="InterPro" id="IPR025508">
    <property type="entry name" value="DUF4395"/>
</dbReference>
<keyword evidence="1" id="KW-0812">Transmembrane</keyword>
<feature type="transmembrane region" description="Helical" evidence="1">
    <location>
        <begin position="20"/>
        <end position="47"/>
    </location>
</feature>
<reference evidence="3" key="1">
    <citation type="submission" date="2023-01" db="EMBL/GenBank/DDBJ databases">
        <title>The diversity of Class Acidimicrobiia in South China Sea sediment environments and the proposal of Iamia marina sp. nov., a novel species of the genus Iamia.</title>
        <authorList>
            <person name="He Y."/>
            <person name="Tian X."/>
        </authorList>
    </citation>
    <scope>NUCLEOTIDE SEQUENCE</scope>
    <source>
        <strain evidence="3">DSM 19957</strain>
    </source>
</reference>
<organism evidence="3 4">
    <name type="scientific">Iamia majanohamensis</name>
    <dbReference type="NCBI Taxonomy" id="467976"/>
    <lineage>
        <taxon>Bacteria</taxon>
        <taxon>Bacillati</taxon>
        <taxon>Actinomycetota</taxon>
        <taxon>Acidimicrobiia</taxon>
        <taxon>Acidimicrobiales</taxon>
        <taxon>Iamiaceae</taxon>
        <taxon>Iamia</taxon>
    </lineage>
</organism>
<proteinExistence type="predicted"/>
<evidence type="ECO:0000313" key="3">
    <source>
        <dbReference type="EMBL" id="WCO65385.1"/>
    </source>
</evidence>
<keyword evidence="1" id="KW-0472">Membrane</keyword>
<keyword evidence="1" id="KW-1133">Transmembrane helix</keyword>
<feature type="transmembrane region" description="Helical" evidence="1">
    <location>
        <begin position="85"/>
        <end position="106"/>
    </location>
</feature>
<gene>
    <name evidence="3" type="ORF">PO878_12850</name>
</gene>
<protein>
    <submittedName>
        <fullName evidence="3">DUF4395 domain-containing protein</fullName>
    </submittedName>
</protein>
<dbReference type="EMBL" id="CP116942">
    <property type="protein sequence ID" value="WCO65385.1"/>
    <property type="molecule type" value="Genomic_DNA"/>
</dbReference>
<dbReference type="Proteomes" id="UP001216390">
    <property type="component" value="Chromosome"/>
</dbReference>
<keyword evidence="4" id="KW-1185">Reference proteome</keyword>